<name>A0A5B0R052_PUCGR</name>
<accession>A0A5B0R052</accession>
<proteinExistence type="predicted"/>
<sequence>MEGKPIYSMWRAFGEGFGTGTGSHAQRRELSVLVRAERQRLRAEPPLRSLNLIEF</sequence>
<keyword evidence="2" id="KW-1185">Reference proteome</keyword>
<dbReference type="EMBL" id="VSWC01000001">
    <property type="protein sequence ID" value="KAA1118918.1"/>
    <property type="molecule type" value="Genomic_DNA"/>
</dbReference>
<evidence type="ECO:0000313" key="2">
    <source>
        <dbReference type="Proteomes" id="UP000324748"/>
    </source>
</evidence>
<dbReference type="AlphaFoldDB" id="A0A5B0R052"/>
<organism evidence="1 2">
    <name type="scientific">Puccinia graminis f. sp. tritici</name>
    <dbReference type="NCBI Taxonomy" id="56615"/>
    <lineage>
        <taxon>Eukaryota</taxon>
        <taxon>Fungi</taxon>
        <taxon>Dikarya</taxon>
        <taxon>Basidiomycota</taxon>
        <taxon>Pucciniomycotina</taxon>
        <taxon>Pucciniomycetes</taxon>
        <taxon>Pucciniales</taxon>
        <taxon>Pucciniaceae</taxon>
        <taxon>Puccinia</taxon>
    </lineage>
</organism>
<evidence type="ECO:0000313" key="1">
    <source>
        <dbReference type="EMBL" id="KAA1118918.1"/>
    </source>
</evidence>
<reference evidence="1 2" key="1">
    <citation type="submission" date="2019-05" db="EMBL/GenBank/DDBJ databases">
        <title>Emergence of the Ug99 lineage of the wheat stem rust pathogen through somatic hybridization.</title>
        <authorList>
            <person name="Li F."/>
            <person name="Upadhyaya N.M."/>
            <person name="Sperschneider J."/>
            <person name="Matny O."/>
            <person name="Nguyen-Phuc H."/>
            <person name="Mago R."/>
            <person name="Raley C."/>
            <person name="Miller M.E."/>
            <person name="Silverstein K.A.T."/>
            <person name="Henningsen E."/>
            <person name="Hirsch C.D."/>
            <person name="Visser B."/>
            <person name="Pretorius Z.A."/>
            <person name="Steffenson B.J."/>
            <person name="Schwessinger B."/>
            <person name="Dodds P.N."/>
            <person name="Figueroa M."/>
        </authorList>
    </citation>
    <scope>NUCLEOTIDE SEQUENCE [LARGE SCALE GENOMIC DNA]</scope>
    <source>
        <strain evidence="1">21-0</strain>
    </source>
</reference>
<protein>
    <submittedName>
        <fullName evidence="1">Uncharacterized protein</fullName>
    </submittedName>
</protein>
<dbReference type="Proteomes" id="UP000324748">
    <property type="component" value="Unassembled WGS sequence"/>
</dbReference>
<gene>
    <name evidence="1" type="ORF">PGT21_010275</name>
</gene>
<comment type="caution">
    <text evidence="1">The sequence shown here is derived from an EMBL/GenBank/DDBJ whole genome shotgun (WGS) entry which is preliminary data.</text>
</comment>